<dbReference type="EMBL" id="CM002239">
    <property type="protein sequence ID" value="ESA42979.1"/>
    <property type="molecule type" value="Genomic_DNA"/>
</dbReference>
<dbReference type="Proteomes" id="UP000001805">
    <property type="component" value="Chromosome 4, Linkage Group IV"/>
</dbReference>
<dbReference type="InParanoid" id="V5IP77"/>
<dbReference type="RefSeq" id="XP_011394412.1">
    <property type="nucleotide sequence ID" value="XM_011396110.1"/>
</dbReference>
<dbReference type="GeneID" id="23569677"/>
<reference evidence="2 3" key="1">
    <citation type="journal article" date="2003" name="Nature">
        <title>The genome sequence of the filamentous fungus Neurospora crassa.</title>
        <authorList>
            <person name="Galagan J.E."/>
            <person name="Calvo S.E."/>
            <person name="Borkovich K.A."/>
            <person name="Selker E.U."/>
            <person name="Read N.D."/>
            <person name="Jaffe D."/>
            <person name="FitzHugh W."/>
            <person name="Ma L.J."/>
            <person name="Smirnov S."/>
            <person name="Purcell S."/>
            <person name="Rehman B."/>
            <person name="Elkins T."/>
            <person name="Engels R."/>
            <person name="Wang S."/>
            <person name="Nielsen C.B."/>
            <person name="Butler J."/>
            <person name="Endrizzi M."/>
            <person name="Qui D."/>
            <person name="Ianakiev P."/>
            <person name="Bell-Pedersen D."/>
            <person name="Nelson M.A."/>
            <person name="Werner-Washburne M."/>
            <person name="Selitrennikoff C.P."/>
            <person name="Kinsey J.A."/>
            <person name="Braun E.L."/>
            <person name="Zelter A."/>
            <person name="Schulte U."/>
            <person name="Kothe G.O."/>
            <person name="Jedd G."/>
            <person name="Mewes W."/>
            <person name="Staben C."/>
            <person name="Marcotte E."/>
            <person name="Greenberg D."/>
            <person name="Roy A."/>
            <person name="Foley K."/>
            <person name="Naylor J."/>
            <person name="Stange-Thomann N."/>
            <person name="Barrett R."/>
            <person name="Gnerre S."/>
            <person name="Kamal M."/>
            <person name="Kamvysselis M."/>
            <person name="Mauceli E."/>
            <person name="Bielke C."/>
            <person name="Rudd S."/>
            <person name="Frishman D."/>
            <person name="Krystofova S."/>
            <person name="Rasmussen C."/>
            <person name="Metzenberg R.L."/>
            <person name="Perkins D.D."/>
            <person name="Kroken S."/>
            <person name="Cogoni C."/>
            <person name="Macino G."/>
            <person name="Catcheside D."/>
            <person name="Li W."/>
            <person name="Pratt R.J."/>
            <person name="Osmani S.A."/>
            <person name="DeSouza C.P."/>
            <person name="Glass L."/>
            <person name="Orbach M.J."/>
            <person name="Berglund J.A."/>
            <person name="Voelker R."/>
            <person name="Yarden O."/>
            <person name="Plamann M."/>
            <person name="Seiler S."/>
            <person name="Dunlap J."/>
            <person name="Radford A."/>
            <person name="Aramayo R."/>
            <person name="Natvig D.O."/>
            <person name="Alex L.A."/>
            <person name="Mannhaupt G."/>
            <person name="Ebbole D.J."/>
            <person name="Freitag M."/>
            <person name="Paulsen I."/>
            <person name="Sachs M.S."/>
            <person name="Lander E.S."/>
            <person name="Nusbaum C."/>
            <person name="Birren B."/>
        </authorList>
    </citation>
    <scope>NUCLEOTIDE SEQUENCE [LARGE SCALE GENOMIC DNA]</scope>
    <source>
        <strain evidence="3">ATCC 24698 / 74-OR23-1A / CBS 708.71 / DSM 1257 / FGSC 987</strain>
    </source>
</reference>
<dbReference type="AlphaFoldDB" id="V5IP77"/>
<name>V5IP77_NEUCR</name>
<proteinExistence type="predicted"/>
<gene>
    <name evidence="2" type="ORF">NCU16826</name>
</gene>
<evidence type="ECO:0000313" key="3">
    <source>
        <dbReference type="Proteomes" id="UP000001805"/>
    </source>
</evidence>
<dbReference type="VEuPathDB" id="FungiDB:NCU16826"/>
<feature type="region of interest" description="Disordered" evidence="1">
    <location>
        <begin position="1"/>
        <end position="31"/>
    </location>
</feature>
<accession>V5IP77</accession>
<organism evidence="2 3">
    <name type="scientific">Neurospora crassa (strain ATCC 24698 / 74-OR23-1A / CBS 708.71 / DSM 1257 / FGSC 987)</name>
    <dbReference type="NCBI Taxonomy" id="367110"/>
    <lineage>
        <taxon>Eukaryota</taxon>
        <taxon>Fungi</taxon>
        <taxon>Dikarya</taxon>
        <taxon>Ascomycota</taxon>
        <taxon>Pezizomycotina</taxon>
        <taxon>Sordariomycetes</taxon>
        <taxon>Sordariomycetidae</taxon>
        <taxon>Sordariales</taxon>
        <taxon>Sordariaceae</taxon>
        <taxon>Neurospora</taxon>
    </lineage>
</organism>
<evidence type="ECO:0000313" key="2">
    <source>
        <dbReference type="EMBL" id="ESA42979.1"/>
    </source>
</evidence>
<dbReference type="KEGG" id="ncr:NCU16826"/>
<evidence type="ECO:0000256" key="1">
    <source>
        <dbReference type="SAM" id="MobiDB-lite"/>
    </source>
</evidence>
<keyword evidence="3" id="KW-1185">Reference proteome</keyword>
<sequence length="152" mass="16548">MAHVSCSADHLGGQPGTAGRHEVTRPPDTLLSIPSTRLPSIVTIYVRYPEIHTLMDDYRDPKPPPSTMFHEMEMIRSHWSLRLPSGPCCDATGASSHRTTIRAERGLYQIAKGDDRGSLGASKPIRAPGSAYLRGCRANKAPISFTQLPASL</sequence>
<protein>
    <submittedName>
        <fullName evidence="2">Uncharacterized protein</fullName>
    </submittedName>
</protein>